<organism evidence="2 3">
    <name type="scientific">Circinella minor</name>
    <dbReference type="NCBI Taxonomy" id="1195481"/>
    <lineage>
        <taxon>Eukaryota</taxon>
        <taxon>Fungi</taxon>
        <taxon>Fungi incertae sedis</taxon>
        <taxon>Mucoromycota</taxon>
        <taxon>Mucoromycotina</taxon>
        <taxon>Mucoromycetes</taxon>
        <taxon>Mucorales</taxon>
        <taxon>Lichtheimiaceae</taxon>
        <taxon>Circinella</taxon>
    </lineage>
</organism>
<dbReference type="PANTHER" id="PTHR33112:SF16">
    <property type="entry name" value="HETEROKARYON INCOMPATIBILITY DOMAIN-CONTAINING PROTEIN"/>
    <property type="match status" value="1"/>
</dbReference>
<name>A0A8H7RSV2_9FUNG</name>
<evidence type="ECO:0000313" key="2">
    <source>
        <dbReference type="EMBL" id="KAG2217139.1"/>
    </source>
</evidence>
<dbReference type="AlphaFoldDB" id="A0A8H7RSV2"/>
<dbReference type="Pfam" id="PF06985">
    <property type="entry name" value="HET"/>
    <property type="match status" value="1"/>
</dbReference>
<evidence type="ECO:0000313" key="3">
    <source>
        <dbReference type="Proteomes" id="UP000646827"/>
    </source>
</evidence>
<protein>
    <recommendedName>
        <fullName evidence="1">Heterokaryon incompatibility domain-containing protein</fullName>
    </recommendedName>
</protein>
<gene>
    <name evidence="2" type="ORF">INT45_008854</name>
</gene>
<keyword evidence="3" id="KW-1185">Reference proteome</keyword>
<feature type="domain" description="Heterokaryon incompatibility" evidence="1">
    <location>
        <begin position="52"/>
        <end position="204"/>
    </location>
</feature>
<comment type="caution">
    <text evidence="2">The sequence shown here is derived from an EMBL/GenBank/DDBJ whole genome shotgun (WGS) entry which is preliminary data.</text>
</comment>
<dbReference type="EMBL" id="JAEPRB010000324">
    <property type="protein sequence ID" value="KAG2217139.1"/>
    <property type="molecule type" value="Genomic_DNA"/>
</dbReference>
<accession>A0A8H7RSV2</accession>
<dbReference type="Proteomes" id="UP000646827">
    <property type="component" value="Unassembled WGS sequence"/>
</dbReference>
<dbReference type="OrthoDB" id="20872at2759"/>
<dbReference type="PANTHER" id="PTHR33112">
    <property type="entry name" value="DOMAIN PROTEIN, PUTATIVE-RELATED"/>
    <property type="match status" value="1"/>
</dbReference>
<reference evidence="2 3" key="1">
    <citation type="submission" date="2020-12" db="EMBL/GenBank/DDBJ databases">
        <title>Metabolic potential, ecology and presence of endohyphal bacteria is reflected in genomic diversity of Mucoromycotina.</title>
        <authorList>
            <person name="Muszewska A."/>
            <person name="Okrasinska A."/>
            <person name="Steczkiewicz K."/>
            <person name="Drgas O."/>
            <person name="Orlowska M."/>
            <person name="Perlinska-Lenart U."/>
            <person name="Aleksandrzak-Piekarczyk T."/>
            <person name="Szatraj K."/>
            <person name="Zielenkiewicz U."/>
            <person name="Pilsyk S."/>
            <person name="Malc E."/>
            <person name="Mieczkowski P."/>
            <person name="Kruszewska J.S."/>
            <person name="Biernat P."/>
            <person name="Pawlowska J."/>
        </authorList>
    </citation>
    <scope>NUCLEOTIDE SEQUENCE [LARGE SCALE GENOMIC DNA]</scope>
    <source>
        <strain evidence="2 3">CBS 142.35</strain>
    </source>
</reference>
<sequence length="571" mass="67234">MYITYDRKHFPVDCTNRDNYRRSVDGGDYRPTWLIRVSDWEKVPGEEAVDGYHTLSYCWEQSGDVVQRNDGSGEFDCIDKGRHCIIDHVEERKASNFFRTTVKKYVQYEELLQQVCNDFQVDYLWYDKMCIDQSDKEIKLSEIKQMHKIYRNARYTIVMIPELYFRDPEHFEPKKLQDGDYARLAAEDVIDASKWMTRSWTLEEVMMSKHILIIGMNVNMFQYSLHSIDIPTTVDALSEMLLDFGKENGGKGSVSQALSEAHLRTSTKPHDMIFALVNTFSHVLEGMDISYDTDIQTAFNIFYRAIATKDLSILYFGIDHELFRPYVRNNTMGNYKLPSWTGVTGYHPSRYANSTISSSLSYYINDDNMYMYVKTKCYWDISITQYKDIYSLYEKGVFQKLKECIKNYKSKGKWTSVIVTEKSIYLNSWADDINFNSKIYMTHYHQRSNDPLTRIRPLSLTEDCKECIVLPILLKVHIPFEAYGKPTRYVKDYKHAYFLPVIRKSLHSEVRYKAIGVYYIGEEIEPTTLLMKCWNHSVGRDDINSIKKPQEMLDILFENNYHDTPKEFIIE</sequence>
<dbReference type="InterPro" id="IPR010730">
    <property type="entry name" value="HET"/>
</dbReference>
<proteinExistence type="predicted"/>
<evidence type="ECO:0000259" key="1">
    <source>
        <dbReference type="Pfam" id="PF06985"/>
    </source>
</evidence>